<dbReference type="CDD" id="cd00063">
    <property type="entry name" value="FN3"/>
    <property type="match status" value="1"/>
</dbReference>
<organism evidence="7 8">
    <name type="scientific">Flagellimonas maritima</name>
    <dbReference type="NCBI Taxonomy" id="1383885"/>
    <lineage>
        <taxon>Bacteria</taxon>
        <taxon>Pseudomonadati</taxon>
        <taxon>Bacteroidota</taxon>
        <taxon>Flavobacteriia</taxon>
        <taxon>Flavobacteriales</taxon>
        <taxon>Flavobacteriaceae</taxon>
        <taxon>Flagellimonas</taxon>
    </lineage>
</organism>
<evidence type="ECO:0000313" key="8">
    <source>
        <dbReference type="Proteomes" id="UP000248536"/>
    </source>
</evidence>
<evidence type="ECO:0000259" key="6">
    <source>
        <dbReference type="PROSITE" id="PS50853"/>
    </source>
</evidence>
<dbReference type="PANTHER" id="PTHR42812:SF14">
    <property type="entry name" value="SECRETED PROTEIN"/>
    <property type="match status" value="1"/>
</dbReference>
<dbReference type="InterPro" id="IPR023296">
    <property type="entry name" value="Glyco_hydro_beta-prop_sf"/>
</dbReference>
<dbReference type="AlphaFoldDB" id="A0A2Z4LTR5"/>
<dbReference type="Pfam" id="PF04616">
    <property type="entry name" value="Glyco_hydro_43"/>
    <property type="match status" value="1"/>
</dbReference>
<comment type="similarity">
    <text evidence="1 4">Belongs to the glycosyl hydrolase 43 family.</text>
</comment>
<dbReference type="SUPFAM" id="SSF49785">
    <property type="entry name" value="Galactose-binding domain-like"/>
    <property type="match status" value="1"/>
</dbReference>
<dbReference type="Gene3D" id="2.115.10.20">
    <property type="entry name" value="Glycosyl hydrolase domain, family 43"/>
    <property type="match status" value="1"/>
</dbReference>
<dbReference type="InterPro" id="IPR006710">
    <property type="entry name" value="Glyco_hydro_43"/>
</dbReference>
<gene>
    <name evidence="7" type="ORF">HME9304_01940</name>
</gene>
<evidence type="ECO:0008006" key="9">
    <source>
        <dbReference type="Google" id="ProtNLM"/>
    </source>
</evidence>
<evidence type="ECO:0000313" key="7">
    <source>
        <dbReference type="EMBL" id="AWX44934.1"/>
    </source>
</evidence>
<dbReference type="Proteomes" id="UP000248536">
    <property type="component" value="Chromosome"/>
</dbReference>
<dbReference type="SUPFAM" id="SSF49265">
    <property type="entry name" value="Fibronectin type III"/>
    <property type="match status" value="1"/>
</dbReference>
<dbReference type="InterPro" id="IPR036116">
    <property type="entry name" value="FN3_sf"/>
</dbReference>
<dbReference type="PROSITE" id="PS50022">
    <property type="entry name" value="FA58C_3"/>
    <property type="match status" value="1"/>
</dbReference>
<dbReference type="Pfam" id="PF00754">
    <property type="entry name" value="F5_F8_type_C"/>
    <property type="match status" value="1"/>
</dbReference>
<reference evidence="7 8" key="1">
    <citation type="submission" date="2018-06" db="EMBL/GenBank/DDBJ databases">
        <title>Spongiibacterium sp. HME9304 Genome sequencing and assembly.</title>
        <authorList>
            <person name="Kang H."/>
            <person name="Kim H."/>
            <person name="Joh K."/>
        </authorList>
    </citation>
    <scope>NUCLEOTIDE SEQUENCE [LARGE SCALE GENOMIC DNA]</scope>
    <source>
        <strain evidence="7 8">HME9304</strain>
    </source>
</reference>
<dbReference type="KEGG" id="spon:HME9304_01940"/>
<feature type="domain" description="Fibronectin type-III" evidence="6">
    <location>
        <begin position="495"/>
        <end position="582"/>
    </location>
</feature>
<dbReference type="Gene3D" id="2.60.120.260">
    <property type="entry name" value="Galactose-binding domain-like"/>
    <property type="match status" value="1"/>
</dbReference>
<dbReference type="RefSeq" id="WP_112378366.1">
    <property type="nucleotide sequence ID" value="NZ_CP030104.1"/>
</dbReference>
<dbReference type="InterPro" id="IPR051795">
    <property type="entry name" value="Glycosyl_Hydrlase_43"/>
</dbReference>
<dbReference type="EMBL" id="CP030104">
    <property type="protein sequence ID" value="AWX44934.1"/>
    <property type="molecule type" value="Genomic_DNA"/>
</dbReference>
<evidence type="ECO:0000256" key="4">
    <source>
        <dbReference type="RuleBase" id="RU361187"/>
    </source>
</evidence>
<sequence>MRLETKILKRLKLKLSILIALVVSISHFSQEIPKTYCNPINLDYTYMIYNAHKDLSYRSGADPAVVSFKDEYYMFVTRSMGYWHSKDMDEWEFIRPKQWYFQGSNAPAAHNYRDSVLYVAGNPSGSMSVLHSENPKSGEWKATPSILHRLQDPALFIDDDDQGYIYWGSSNKFPIRAEKLDKNKKFRPSNEIHELFNLDPEKHGWERFGENHKDTILSGYIEGPWMNKFNTKYYLQYGAPGTEFDVYGDGVYIGDSPLGPFDYAPNNPFSYKPGGFINGAGHGSTVTGPDNQLWHFSSMAVNVNVGWERRVGMFPTYLDADGLLYSNTRFGDYPHYAPSTKDKKGEFTGWMLLSYKKPVKSSSHSEKYPASHLVDEKVKTFWLAENTDDTQWVEIDLEKPMQIRAVQINYNDYKSDMYGKIPGLYHQYTVEASLNGKDWKTIVNQSQNKKDVPNDYVALKNLEKARYIRYKNIHVPTPYLSISDIRVFGNGQGKSPKTVKKLAVERHDKRRGALVTWEAVKDAQGYNVLWGIAPNKLYSSWLVYGTTDLEIKSLNTDQKYYFSIEAFNENGVSEQSKIEIVE</sequence>
<dbReference type="InterPro" id="IPR008979">
    <property type="entry name" value="Galactose-bd-like_sf"/>
</dbReference>
<protein>
    <recommendedName>
        <fullName evidence="9">1,4-beta-xylanase</fullName>
    </recommendedName>
</protein>
<proteinExistence type="inferred from homology"/>
<dbReference type="GO" id="GO:0005975">
    <property type="term" value="P:carbohydrate metabolic process"/>
    <property type="evidence" value="ECO:0007669"/>
    <property type="project" value="InterPro"/>
</dbReference>
<dbReference type="Gene3D" id="2.60.40.10">
    <property type="entry name" value="Immunoglobulins"/>
    <property type="match status" value="1"/>
</dbReference>
<keyword evidence="8" id="KW-1185">Reference proteome</keyword>
<dbReference type="PANTHER" id="PTHR42812">
    <property type="entry name" value="BETA-XYLOSIDASE"/>
    <property type="match status" value="1"/>
</dbReference>
<evidence type="ECO:0000256" key="1">
    <source>
        <dbReference type="ARBA" id="ARBA00009865"/>
    </source>
</evidence>
<keyword evidence="3 4" id="KW-0326">Glycosidase</keyword>
<feature type="domain" description="F5/8 type C" evidence="5">
    <location>
        <begin position="339"/>
        <end position="490"/>
    </location>
</feature>
<dbReference type="CDD" id="cd08982">
    <property type="entry name" value="GH43-like"/>
    <property type="match status" value="1"/>
</dbReference>
<name>A0A2Z4LTR5_9FLAO</name>
<dbReference type="InterPro" id="IPR013783">
    <property type="entry name" value="Ig-like_fold"/>
</dbReference>
<dbReference type="PROSITE" id="PS50853">
    <property type="entry name" value="FN3"/>
    <property type="match status" value="1"/>
</dbReference>
<evidence type="ECO:0000259" key="5">
    <source>
        <dbReference type="PROSITE" id="PS50022"/>
    </source>
</evidence>
<evidence type="ECO:0000256" key="3">
    <source>
        <dbReference type="ARBA" id="ARBA00023295"/>
    </source>
</evidence>
<dbReference type="SUPFAM" id="SSF75005">
    <property type="entry name" value="Arabinanase/levansucrase/invertase"/>
    <property type="match status" value="1"/>
</dbReference>
<dbReference type="OrthoDB" id="9763933at2"/>
<accession>A0A2Z4LTR5</accession>
<dbReference type="GO" id="GO:0004553">
    <property type="term" value="F:hydrolase activity, hydrolyzing O-glycosyl compounds"/>
    <property type="evidence" value="ECO:0007669"/>
    <property type="project" value="InterPro"/>
</dbReference>
<dbReference type="InterPro" id="IPR003961">
    <property type="entry name" value="FN3_dom"/>
</dbReference>
<keyword evidence="2 4" id="KW-0378">Hydrolase</keyword>
<evidence type="ECO:0000256" key="2">
    <source>
        <dbReference type="ARBA" id="ARBA00022801"/>
    </source>
</evidence>
<dbReference type="InterPro" id="IPR000421">
    <property type="entry name" value="FA58C"/>
</dbReference>